<dbReference type="AlphaFoldDB" id="A0A4S2KXF7"/>
<comment type="caution">
    <text evidence="1">The sequence shown here is derived from an EMBL/GenBank/DDBJ whole genome shotgun (WGS) entry which is preliminary data.</text>
</comment>
<gene>
    <name evidence="1" type="ORF">CRM22_010574</name>
</gene>
<dbReference type="EMBL" id="SJOL01009956">
    <property type="protein sequence ID" value="TGZ54691.1"/>
    <property type="molecule type" value="Genomic_DNA"/>
</dbReference>
<name>A0A4S2KXF7_OPIFE</name>
<proteinExistence type="predicted"/>
<dbReference type="Proteomes" id="UP000308267">
    <property type="component" value="Unassembled WGS sequence"/>
</dbReference>
<organism evidence="1 2">
    <name type="scientific">Opisthorchis felineus</name>
    <dbReference type="NCBI Taxonomy" id="147828"/>
    <lineage>
        <taxon>Eukaryota</taxon>
        <taxon>Metazoa</taxon>
        <taxon>Spiralia</taxon>
        <taxon>Lophotrochozoa</taxon>
        <taxon>Platyhelminthes</taxon>
        <taxon>Trematoda</taxon>
        <taxon>Digenea</taxon>
        <taxon>Opisthorchiida</taxon>
        <taxon>Opisthorchiata</taxon>
        <taxon>Opisthorchiidae</taxon>
        <taxon>Opisthorchis</taxon>
    </lineage>
</organism>
<dbReference type="STRING" id="147828.A0A4S2KXF7"/>
<evidence type="ECO:0000313" key="2">
    <source>
        <dbReference type="Proteomes" id="UP000308267"/>
    </source>
</evidence>
<sequence length="132" mass="14376">MLAGLFGTSADQLLGLLNNQLRQCIGNDTCCAPATAALSALLAGLQETAITNRCRQLKERTSSVNQLNLSSYHETGILPNPTQQPMTSTSNLNEEIARLAEPYKRFLCSLESDIERAANVYRTSASEFHSLT</sequence>
<keyword evidence="2" id="KW-1185">Reference proteome</keyword>
<accession>A0A4S2KXF7</accession>
<evidence type="ECO:0000313" key="1">
    <source>
        <dbReference type="EMBL" id="TGZ54691.1"/>
    </source>
</evidence>
<protein>
    <submittedName>
        <fullName evidence="1">Uncharacterized protein</fullName>
    </submittedName>
</protein>
<reference evidence="1 2" key="1">
    <citation type="journal article" date="2019" name="BMC Genomics">
        <title>New insights from Opisthorchis felineus genome: update on genomics of the epidemiologically important liver flukes.</title>
        <authorList>
            <person name="Ershov N.I."/>
            <person name="Mordvinov V.A."/>
            <person name="Prokhortchouk E.B."/>
            <person name="Pakharukova M.Y."/>
            <person name="Gunbin K.V."/>
            <person name="Ustyantsev K."/>
            <person name="Genaev M.A."/>
            <person name="Blinov A.G."/>
            <person name="Mazur A."/>
            <person name="Boulygina E."/>
            <person name="Tsygankova S."/>
            <person name="Khrameeva E."/>
            <person name="Chekanov N."/>
            <person name="Fan G."/>
            <person name="Xiao A."/>
            <person name="Zhang H."/>
            <person name="Xu X."/>
            <person name="Yang H."/>
            <person name="Solovyev V."/>
            <person name="Lee S.M."/>
            <person name="Liu X."/>
            <person name="Afonnikov D.A."/>
            <person name="Skryabin K.G."/>
        </authorList>
    </citation>
    <scope>NUCLEOTIDE SEQUENCE [LARGE SCALE GENOMIC DNA]</scope>
    <source>
        <strain evidence="1">AK-0245</strain>
        <tissue evidence="1">Whole organism</tissue>
    </source>
</reference>